<dbReference type="GO" id="GO:0000224">
    <property type="term" value="F:peptide-N4-(N-acetyl-beta-glucosaminyl)asparagine amidase activity"/>
    <property type="evidence" value="ECO:0007669"/>
    <property type="project" value="TreeGrafter"/>
</dbReference>
<gene>
    <name evidence="4" type="ORF">B0A50_05674</name>
</gene>
<dbReference type="Pfam" id="PF07971">
    <property type="entry name" value="Glyco_hydro_92"/>
    <property type="match status" value="1"/>
</dbReference>
<dbReference type="FunFam" id="1.20.1610.10:FF:000002">
    <property type="entry name" value="Alpha-1,2-mannosidase family protein"/>
    <property type="match status" value="1"/>
</dbReference>
<dbReference type="GO" id="GO:0006516">
    <property type="term" value="P:glycoprotein catabolic process"/>
    <property type="evidence" value="ECO:0007669"/>
    <property type="project" value="TreeGrafter"/>
</dbReference>
<feature type="domain" description="Glycosyl hydrolase family 92" evidence="2">
    <location>
        <begin position="307"/>
        <end position="791"/>
    </location>
</feature>
<dbReference type="FunFam" id="2.70.98.10:FF:000010">
    <property type="entry name" value="Alpha-1,2-mannosidase family protein"/>
    <property type="match status" value="1"/>
</dbReference>
<dbReference type="InterPro" id="IPR041371">
    <property type="entry name" value="GH92_N"/>
</dbReference>
<dbReference type="AlphaFoldDB" id="A0A4U0TRY0"/>
<evidence type="ECO:0000313" key="4">
    <source>
        <dbReference type="EMBL" id="TKA24686.1"/>
    </source>
</evidence>
<evidence type="ECO:0000259" key="3">
    <source>
        <dbReference type="Pfam" id="PF17678"/>
    </source>
</evidence>
<dbReference type="Gene3D" id="2.70.98.10">
    <property type="match status" value="1"/>
</dbReference>
<dbReference type="InterPro" id="IPR005887">
    <property type="entry name" value="GH92_a_mannosidase_put"/>
</dbReference>
<dbReference type="Gene3D" id="3.30.2080.10">
    <property type="entry name" value="GH92 mannosidase domain"/>
    <property type="match status" value="1"/>
</dbReference>
<dbReference type="GO" id="GO:0005634">
    <property type="term" value="C:nucleus"/>
    <property type="evidence" value="ECO:0007669"/>
    <property type="project" value="TreeGrafter"/>
</dbReference>
<dbReference type="Gene3D" id="1.20.1610.10">
    <property type="entry name" value="alpha-1,2-mannosidases domains"/>
    <property type="match status" value="1"/>
</dbReference>
<feature type="chain" id="PRO_5020896915" description="Alpha-1,2-mannosidase" evidence="1">
    <location>
        <begin position="39"/>
        <end position="820"/>
    </location>
</feature>
<accession>A0A4U0TRY0</accession>
<proteinExistence type="predicted"/>
<comment type="caution">
    <text evidence="4">The sequence shown here is derived from an EMBL/GenBank/DDBJ whole genome shotgun (WGS) entry which is preliminary data.</text>
</comment>
<dbReference type="InterPro" id="IPR014718">
    <property type="entry name" value="GH-type_carb-bd"/>
</dbReference>
<dbReference type="InterPro" id="IPR008928">
    <property type="entry name" value="6-hairpin_glycosidase_sf"/>
</dbReference>
<dbReference type="OrthoDB" id="449263at2759"/>
<keyword evidence="1" id="KW-0732">Signal</keyword>
<dbReference type="GO" id="GO:0005975">
    <property type="term" value="P:carbohydrate metabolic process"/>
    <property type="evidence" value="ECO:0007669"/>
    <property type="project" value="InterPro"/>
</dbReference>
<dbReference type="Proteomes" id="UP000308549">
    <property type="component" value="Unassembled WGS sequence"/>
</dbReference>
<dbReference type="InterPro" id="IPR050883">
    <property type="entry name" value="PNGase"/>
</dbReference>
<dbReference type="PANTHER" id="PTHR12143">
    <property type="entry name" value="PEPTIDE N-GLYCANASE PNGASE -RELATED"/>
    <property type="match status" value="1"/>
</dbReference>
<evidence type="ECO:0000313" key="5">
    <source>
        <dbReference type="Proteomes" id="UP000308549"/>
    </source>
</evidence>
<keyword evidence="5" id="KW-1185">Reference proteome</keyword>
<dbReference type="Gene3D" id="1.20.1050.60">
    <property type="entry name" value="alpha-1,2-mannosidase"/>
    <property type="match status" value="1"/>
</dbReference>
<name>A0A4U0TRY0_9PEZI</name>
<dbReference type="PANTHER" id="PTHR12143:SF42">
    <property type="entry name" value="PUTATIVE SUBFAMILY (AFU_ORTHOLOGUE AFUA_6G13760)-RELATED"/>
    <property type="match status" value="1"/>
</dbReference>
<reference evidence="4 5" key="1">
    <citation type="submission" date="2017-03" db="EMBL/GenBank/DDBJ databases">
        <title>Genomes of endolithic fungi from Antarctica.</title>
        <authorList>
            <person name="Coleine C."/>
            <person name="Masonjones S."/>
            <person name="Stajich J.E."/>
        </authorList>
    </citation>
    <scope>NUCLEOTIDE SEQUENCE [LARGE SCALE GENOMIC DNA]</scope>
    <source>
        <strain evidence="4 5">CCFEE 6315</strain>
    </source>
</reference>
<protein>
    <recommendedName>
        <fullName evidence="6">Alpha-1,2-mannosidase</fullName>
    </recommendedName>
</protein>
<sequence length="820" mass="90034">MQDRFHPQTRKETPTMPLYTTLTTLLTLTLTLTPSTLGQSGPNILSFVDPLIGTVNGGHVFPGATLPFGMAKAVADVNGENQGGFASDGSNVTGFSHMHDSGTGGSPSLGNFPLFPQTGCPGDILDNCLFPEENRATPYINSSVQASPGYFAIELATNIKAEMTVTNHTALYRFSFPNTPTEGNATLSPLILADLIDLPHSRINGSVSVDANTGRISGTGSFNPSFGIGSYTLHFCADFHGAAVRDTGVFMNNRAGTEPKNLSVVQDGVNNSPEILPAGAWTRFHAPNGSDNAILARVGVSFISVDQACHNAESEIPGFDFEAVHTAAREAWTDTLGVVEVTPGPGVNSSLQTVFWSGLYRASLSPQDYTGENPLWNSTEPYYDSFYCIWDSFRSIHTMITILDPVSQVRMLRSLIDIYRHEGWLPDCRMSLCKGFTQGGSNADIVLADSYLKIKSISDGVNWTTAYEAVVHDAEVEPENWSVQGRGGLHSWKNLHYIPTDDYDPYGVGPFTRSISRTVEYAYDDFCIAEMAHDLGHAADAHKYYSRSTYWHNMFLPSQTSSLHNNTDTGFTGFLQPRFPNTTWGYQNPIFCSPLLNFTSCYLNPDGHETYEGSAWLYTTFVPHDMATLITTLGGPETFVTRLDYLHESGLLYIGDEQAFLPVYQYHYAGRPAKSALRAHTYIPALFNTTRVGIPGNDDSGAMGSFVALAMLGLFPNPGQDVYLITPPFFQEWRITNKVTGKVAVVRNLNFDARYENLFIQSARLDGEVYTRNWIGHDFFLYGGVLELVLGRNESSWGTRAEDLPPSLSTGERGMGVYGW</sequence>
<dbReference type="GO" id="GO:0005829">
    <property type="term" value="C:cytosol"/>
    <property type="evidence" value="ECO:0007669"/>
    <property type="project" value="TreeGrafter"/>
</dbReference>
<feature type="domain" description="Glycosyl hydrolase family 92 N-terminal" evidence="3">
    <location>
        <begin position="47"/>
        <end position="301"/>
    </location>
</feature>
<feature type="signal peptide" evidence="1">
    <location>
        <begin position="1"/>
        <end position="38"/>
    </location>
</feature>
<dbReference type="FunFam" id="1.20.1050.60:FF:000002">
    <property type="entry name" value="Glycosyl hydrolase family 92"/>
    <property type="match status" value="1"/>
</dbReference>
<dbReference type="SUPFAM" id="SSF48208">
    <property type="entry name" value="Six-hairpin glycosidases"/>
    <property type="match status" value="1"/>
</dbReference>
<evidence type="ECO:0000256" key="1">
    <source>
        <dbReference type="SAM" id="SignalP"/>
    </source>
</evidence>
<evidence type="ECO:0000259" key="2">
    <source>
        <dbReference type="Pfam" id="PF07971"/>
    </source>
</evidence>
<dbReference type="GO" id="GO:0030246">
    <property type="term" value="F:carbohydrate binding"/>
    <property type="evidence" value="ECO:0007669"/>
    <property type="project" value="InterPro"/>
</dbReference>
<dbReference type="EMBL" id="NAJL01000041">
    <property type="protein sequence ID" value="TKA24686.1"/>
    <property type="molecule type" value="Genomic_DNA"/>
</dbReference>
<dbReference type="InterPro" id="IPR012939">
    <property type="entry name" value="Glyco_hydro_92"/>
</dbReference>
<dbReference type="FunFam" id="3.30.2080.10:FF:000001">
    <property type="entry name" value="Alpha-1,2-mannosidase subfamily"/>
    <property type="match status" value="1"/>
</dbReference>
<dbReference type="Pfam" id="PF17678">
    <property type="entry name" value="Glyco_hydro_92N"/>
    <property type="match status" value="1"/>
</dbReference>
<dbReference type="NCBIfam" id="TIGR01180">
    <property type="entry name" value="aman2_put"/>
    <property type="match status" value="1"/>
</dbReference>
<evidence type="ECO:0008006" key="6">
    <source>
        <dbReference type="Google" id="ProtNLM"/>
    </source>
</evidence>
<organism evidence="4 5">
    <name type="scientific">Salinomyces thailandicus</name>
    <dbReference type="NCBI Taxonomy" id="706561"/>
    <lineage>
        <taxon>Eukaryota</taxon>
        <taxon>Fungi</taxon>
        <taxon>Dikarya</taxon>
        <taxon>Ascomycota</taxon>
        <taxon>Pezizomycotina</taxon>
        <taxon>Dothideomycetes</taxon>
        <taxon>Dothideomycetidae</taxon>
        <taxon>Mycosphaerellales</taxon>
        <taxon>Teratosphaeriaceae</taxon>
        <taxon>Salinomyces</taxon>
    </lineage>
</organism>